<comment type="similarity">
    <text evidence="1 3 4">Belongs to the chaperonin (HSP60) family.</text>
</comment>
<sequence>MAKDLRFSTDARQLLEQGVNALADAVKVTLGPKGRNAVLEKLTGPPTITNDGVTIAREIQLRNPFANMGAQLVKEVAMKTNGVAGDGTTTATVLAQALVREGLRAVDDGANPMQLRRGIEEAVAVVVQTLQSRTAEVGGPTDLLYVATLSANDDPEIGSVISEAMHRVGKTGVVTVEESPAYGLSLTVVDGIEFDHGFISPYMVTDKERMETVFDDPFILLTNKKISQLQELMPTLEAVTRAGRPLVILAENVDGPALQMLVSNNVHDTFRSVVVRAPGFGHRRVAELEDLAAVLGGRVVSEDSGVNLHSVSLADLGTCHRITITESGTTMVGGAGDSSAVEARLHQLEKELERTENEHDQDNLRLRIARLAGRVAVIHVGAATGVELKEKQHRVEDSLSATRAALEEGVIAGGGSALTQARDALDRLELTGDALVGREIVRQSLAEPLRWIAINAGYDGDEVVKTVSELPVGQGFNALTGSYGDMFDFGVMDPVKITRSALESAASIAALLITTETAIVEEVVGNPGAIMAPGFGDLAEGMVRPSNIY</sequence>
<keyword evidence="3" id="KW-0963">Cytoplasm</keyword>
<keyword evidence="3" id="KW-0547">Nucleotide-binding</keyword>
<dbReference type="InterPro" id="IPR027410">
    <property type="entry name" value="TCP-1-like_intermed_sf"/>
</dbReference>
<feature type="binding site" evidence="3">
    <location>
        <position position="414"/>
    </location>
    <ligand>
        <name>ATP</name>
        <dbReference type="ChEBI" id="CHEBI:30616"/>
    </ligand>
</feature>
<dbReference type="EC" id="5.6.1.7" evidence="3"/>
<protein>
    <recommendedName>
        <fullName evidence="3">Chaperonin GroEL</fullName>
        <ecNumber evidence="3">5.6.1.7</ecNumber>
    </recommendedName>
    <alternativeName>
        <fullName evidence="3">60 kDa chaperonin</fullName>
    </alternativeName>
    <alternativeName>
        <fullName evidence="3">Chaperonin-60</fullName>
        <shortName evidence="3">Cpn60</shortName>
    </alternativeName>
</protein>
<dbReference type="InterPro" id="IPR027413">
    <property type="entry name" value="GROEL-like_equatorial_sf"/>
</dbReference>
<evidence type="ECO:0000256" key="6">
    <source>
        <dbReference type="SAM" id="Coils"/>
    </source>
</evidence>
<dbReference type="NCBIfam" id="TIGR02348">
    <property type="entry name" value="GroEL"/>
    <property type="match status" value="1"/>
</dbReference>
<dbReference type="Pfam" id="PF00118">
    <property type="entry name" value="Cpn60_TCP1"/>
    <property type="match status" value="1"/>
</dbReference>
<dbReference type="EMBL" id="BAAAOS010000019">
    <property type="protein sequence ID" value="GAA1575913.1"/>
    <property type="molecule type" value="Genomic_DNA"/>
</dbReference>
<dbReference type="NCBIfam" id="NF009488">
    <property type="entry name" value="PRK12850.1"/>
    <property type="match status" value="1"/>
</dbReference>
<feature type="binding site" evidence="3">
    <location>
        <begin position="29"/>
        <end position="32"/>
    </location>
    <ligand>
        <name>ATP</name>
        <dbReference type="ChEBI" id="CHEBI:30616"/>
    </ligand>
</feature>
<dbReference type="PANTHER" id="PTHR45633">
    <property type="entry name" value="60 KDA HEAT SHOCK PROTEIN, MITOCHONDRIAL"/>
    <property type="match status" value="1"/>
</dbReference>
<evidence type="ECO:0000313" key="8">
    <source>
        <dbReference type="Proteomes" id="UP001500393"/>
    </source>
</evidence>
<comment type="caution">
    <text evidence="7">The sequence shown here is derived from an EMBL/GenBank/DDBJ whole genome shotgun (WGS) entry which is preliminary data.</text>
</comment>
<evidence type="ECO:0000256" key="4">
    <source>
        <dbReference type="RuleBase" id="RU000418"/>
    </source>
</evidence>
<reference evidence="7 8" key="1">
    <citation type="journal article" date="2019" name="Int. J. Syst. Evol. Microbiol.">
        <title>The Global Catalogue of Microorganisms (GCM) 10K type strain sequencing project: providing services to taxonomists for standard genome sequencing and annotation.</title>
        <authorList>
            <consortium name="The Broad Institute Genomics Platform"/>
            <consortium name="The Broad Institute Genome Sequencing Center for Infectious Disease"/>
            <person name="Wu L."/>
            <person name="Ma J."/>
        </authorList>
    </citation>
    <scope>NUCLEOTIDE SEQUENCE [LARGE SCALE GENOMIC DNA]</scope>
    <source>
        <strain evidence="7 8">JCM 14969</strain>
    </source>
</reference>
<feature type="binding site" evidence="3">
    <location>
        <position position="493"/>
    </location>
    <ligand>
        <name>ATP</name>
        <dbReference type="ChEBI" id="CHEBI:30616"/>
    </ligand>
</feature>
<accession>A0ABN2DEC8</accession>
<dbReference type="SUPFAM" id="SSF52029">
    <property type="entry name" value="GroEL apical domain-like"/>
    <property type="match status" value="1"/>
</dbReference>
<comment type="subcellular location">
    <subcellularLocation>
        <location evidence="3">Cytoplasm</location>
    </subcellularLocation>
</comment>
<dbReference type="InterPro" id="IPR027409">
    <property type="entry name" value="GroEL-like_apical_dom_sf"/>
</dbReference>
<dbReference type="NCBIfam" id="NF009489">
    <property type="entry name" value="PRK12851.1"/>
    <property type="match status" value="1"/>
</dbReference>
<keyword evidence="6" id="KW-0175">Coiled coil</keyword>
<dbReference type="Gene3D" id="1.10.560.10">
    <property type="entry name" value="GroEL-like equatorial domain"/>
    <property type="match status" value="1"/>
</dbReference>
<feature type="coiled-coil region" evidence="6">
    <location>
        <begin position="338"/>
        <end position="365"/>
    </location>
</feature>
<gene>
    <name evidence="7" type="primary">groL_1</name>
    <name evidence="3" type="synonym">groEL</name>
    <name evidence="3" type="synonym">groL</name>
    <name evidence="7" type="ORF">GCM10009789_31640</name>
</gene>
<dbReference type="PRINTS" id="PR00298">
    <property type="entry name" value="CHAPERONIN60"/>
</dbReference>
<dbReference type="NCBIfam" id="NF009487">
    <property type="entry name" value="PRK12849.1"/>
    <property type="match status" value="1"/>
</dbReference>
<evidence type="ECO:0000256" key="1">
    <source>
        <dbReference type="ARBA" id="ARBA00006607"/>
    </source>
</evidence>
<name>A0ABN2DEC8_9ACTN</name>
<feature type="binding site" evidence="3">
    <location>
        <begin position="477"/>
        <end position="479"/>
    </location>
    <ligand>
        <name>ATP</name>
        <dbReference type="ChEBI" id="CHEBI:30616"/>
    </ligand>
</feature>
<dbReference type="SUPFAM" id="SSF54849">
    <property type="entry name" value="GroEL-intermediate domain like"/>
    <property type="match status" value="1"/>
</dbReference>
<dbReference type="Gene3D" id="3.30.260.10">
    <property type="entry name" value="TCP-1-like chaperonin intermediate domain"/>
    <property type="match status" value="1"/>
</dbReference>
<keyword evidence="2 3" id="KW-0143">Chaperone</keyword>
<comment type="caution">
    <text evidence="3">Lacks conserved residue(s) required for the propagation of feature annotation.</text>
</comment>
<evidence type="ECO:0000256" key="3">
    <source>
        <dbReference type="HAMAP-Rule" id="MF_00600"/>
    </source>
</evidence>
<dbReference type="CDD" id="cd03344">
    <property type="entry name" value="GroEL"/>
    <property type="match status" value="1"/>
</dbReference>
<feature type="binding site" evidence="3">
    <location>
        <begin position="86"/>
        <end position="90"/>
    </location>
    <ligand>
        <name>ATP</name>
        <dbReference type="ChEBI" id="CHEBI:30616"/>
    </ligand>
</feature>
<dbReference type="InterPro" id="IPR002423">
    <property type="entry name" value="Cpn60/GroEL/TCP-1"/>
</dbReference>
<evidence type="ECO:0000256" key="2">
    <source>
        <dbReference type="ARBA" id="ARBA00023186"/>
    </source>
</evidence>
<comment type="subunit">
    <text evidence="3 5">Forms a cylinder of 14 subunits composed of two heptameric rings stacked back-to-back. Interacts with the co-chaperonin GroES.</text>
</comment>
<keyword evidence="3" id="KW-0413">Isomerase</keyword>
<dbReference type="HAMAP" id="MF_00600">
    <property type="entry name" value="CH60"/>
    <property type="match status" value="1"/>
</dbReference>
<dbReference type="SUPFAM" id="SSF48592">
    <property type="entry name" value="GroEL equatorial domain-like"/>
    <property type="match status" value="1"/>
</dbReference>
<comment type="function">
    <text evidence="3 5">Together with its co-chaperonin GroES, plays an essential role in assisting protein folding. The GroEL-GroES system forms a nano-cage that allows encapsulation of the non-native substrate proteins and provides a physical environment optimized to promote and accelerate protein folding.</text>
</comment>
<dbReference type="RefSeq" id="WP_344214391.1">
    <property type="nucleotide sequence ID" value="NZ_BAAAOS010000019.1"/>
</dbReference>
<keyword evidence="8" id="KW-1185">Reference proteome</keyword>
<keyword evidence="3" id="KW-0067">ATP-binding</keyword>
<dbReference type="Proteomes" id="UP001500393">
    <property type="component" value="Unassembled WGS sequence"/>
</dbReference>
<evidence type="ECO:0000313" key="7">
    <source>
        <dbReference type="EMBL" id="GAA1575913.1"/>
    </source>
</evidence>
<dbReference type="Gene3D" id="3.50.7.10">
    <property type="entry name" value="GroEL"/>
    <property type="match status" value="1"/>
</dbReference>
<evidence type="ECO:0000256" key="5">
    <source>
        <dbReference type="RuleBase" id="RU000419"/>
    </source>
</evidence>
<dbReference type="NCBIfam" id="NF000592">
    <property type="entry name" value="PRK00013.1"/>
    <property type="match status" value="1"/>
</dbReference>
<dbReference type="InterPro" id="IPR001844">
    <property type="entry name" value="Cpn60/GroEL"/>
</dbReference>
<organism evidence="7 8">
    <name type="scientific">Kribbella sancticallisti</name>
    <dbReference type="NCBI Taxonomy" id="460087"/>
    <lineage>
        <taxon>Bacteria</taxon>
        <taxon>Bacillati</taxon>
        <taxon>Actinomycetota</taxon>
        <taxon>Actinomycetes</taxon>
        <taxon>Propionibacteriales</taxon>
        <taxon>Kribbellaceae</taxon>
        <taxon>Kribbella</taxon>
    </lineage>
</organism>
<proteinExistence type="inferred from homology"/>